<sequence length="99" mass="10578">MGDHQTSVQPPVCWISADGSHGSAANCLAAARQAALTLSMIRPNGRKTPNSTCPSAEYESAIRWKDFHVEASLVMQSVGSPEDRNADKPCNFVAVGFDD</sequence>
<organism evidence="1 2">
    <name type="scientific">Polyplax serrata</name>
    <name type="common">Common mouse louse</name>
    <dbReference type="NCBI Taxonomy" id="468196"/>
    <lineage>
        <taxon>Eukaryota</taxon>
        <taxon>Metazoa</taxon>
        <taxon>Ecdysozoa</taxon>
        <taxon>Arthropoda</taxon>
        <taxon>Hexapoda</taxon>
        <taxon>Insecta</taxon>
        <taxon>Pterygota</taxon>
        <taxon>Neoptera</taxon>
        <taxon>Paraneoptera</taxon>
        <taxon>Psocodea</taxon>
        <taxon>Troctomorpha</taxon>
        <taxon>Phthiraptera</taxon>
        <taxon>Anoplura</taxon>
        <taxon>Polyplacidae</taxon>
        <taxon>Polyplax</taxon>
    </lineage>
</organism>
<proteinExistence type="predicted"/>
<evidence type="ECO:0000313" key="1">
    <source>
        <dbReference type="EMBL" id="KAK6620841.1"/>
    </source>
</evidence>
<dbReference type="Proteomes" id="UP001372834">
    <property type="component" value="Unassembled WGS sequence"/>
</dbReference>
<comment type="caution">
    <text evidence="1">The sequence shown here is derived from an EMBL/GenBank/DDBJ whole genome shotgun (WGS) entry which is preliminary data.</text>
</comment>
<accession>A0AAN8P6C3</accession>
<name>A0AAN8P6C3_POLSC</name>
<evidence type="ECO:0000313" key="2">
    <source>
        <dbReference type="Proteomes" id="UP001372834"/>
    </source>
</evidence>
<reference evidence="1 2" key="1">
    <citation type="submission" date="2023-10" db="EMBL/GenBank/DDBJ databases">
        <title>Genomes of two closely related lineages of the louse Polyplax serrata with different host specificities.</title>
        <authorList>
            <person name="Martinu J."/>
            <person name="Tarabai H."/>
            <person name="Stefka J."/>
            <person name="Hypsa V."/>
        </authorList>
    </citation>
    <scope>NUCLEOTIDE SEQUENCE [LARGE SCALE GENOMIC DNA]</scope>
    <source>
        <strain evidence="1">HR10_N</strain>
    </source>
</reference>
<gene>
    <name evidence="1" type="ORF">RUM43_011137</name>
</gene>
<dbReference type="EMBL" id="JAWJWE010000039">
    <property type="protein sequence ID" value="KAK6620841.1"/>
    <property type="molecule type" value="Genomic_DNA"/>
</dbReference>
<dbReference type="AlphaFoldDB" id="A0AAN8P6C3"/>
<protein>
    <submittedName>
        <fullName evidence="1">Uncharacterized protein</fullName>
    </submittedName>
</protein>